<proteinExistence type="predicted"/>
<organism evidence="1">
    <name type="scientific">virus sp. ctiha2</name>
    <dbReference type="NCBI Taxonomy" id="2827299"/>
    <lineage>
        <taxon>Viruses</taxon>
    </lineage>
</organism>
<sequence>MACDYCAYRYSYDCDDGWNQHKNCESFKLDWDSLSDKDKKTIQKILDRRGG</sequence>
<name>A0A8S5RHL5_9VIRU</name>
<evidence type="ECO:0000313" key="1">
    <source>
        <dbReference type="EMBL" id="DAE30610.1"/>
    </source>
</evidence>
<accession>A0A8S5RHL5</accession>
<reference evidence="1" key="1">
    <citation type="journal article" date="2021" name="Proc. Natl. Acad. Sci. U.S.A.">
        <title>A Catalog of Tens of Thousands of Viruses from Human Metagenomes Reveals Hidden Associations with Chronic Diseases.</title>
        <authorList>
            <person name="Tisza M.J."/>
            <person name="Buck C.B."/>
        </authorList>
    </citation>
    <scope>NUCLEOTIDE SEQUENCE</scope>
    <source>
        <strain evidence="1">Ctiha2</strain>
    </source>
</reference>
<protein>
    <submittedName>
        <fullName evidence="1">Splicing factor 3B subunit 4 complex, splicing, RNA, protein</fullName>
    </submittedName>
</protein>
<dbReference type="EMBL" id="BK059104">
    <property type="protein sequence ID" value="DAE30610.1"/>
    <property type="molecule type" value="Genomic_DNA"/>
</dbReference>